<keyword evidence="4 6" id="KW-1133">Transmembrane helix</keyword>
<protein>
    <submittedName>
        <fullName evidence="7">Threonine/homoserine/homoserine lactone efflux protein</fullName>
    </submittedName>
</protein>
<proteinExistence type="predicted"/>
<feature type="transmembrane region" description="Helical" evidence="6">
    <location>
        <begin position="110"/>
        <end position="134"/>
    </location>
</feature>
<dbReference type="RefSeq" id="WP_204845129.1">
    <property type="nucleotide sequence ID" value="NZ_JAFBCL010000001.1"/>
</dbReference>
<feature type="transmembrane region" description="Helical" evidence="6">
    <location>
        <begin position="6"/>
        <end position="30"/>
    </location>
</feature>
<dbReference type="Pfam" id="PF01810">
    <property type="entry name" value="LysE"/>
    <property type="match status" value="1"/>
</dbReference>
<dbReference type="InterPro" id="IPR001123">
    <property type="entry name" value="LeuE-type"/>
</dbReference>
<keyword evidence="2" id="KW-1003">Cell membrane</keyword>
<dbReference type="PIRSF" id="PIRSF006324">
    <property type="entry name" value="LeuE"/>
    <property type="match status" value="1"/>
</dbReference>
<name>A0ABS2SF16_9PSEU</name>
<keyword evidence="5 6" id="KW-0472">Membrane</keyword>
<sequence length="211" mass="22164">MSIPADVFGAFLLAAFVICVTPGPDMMYVVTFGLTRGWRGGLSAATGIALGMIFHTVLAAVGVSLVLRLAEWPLVVLRFAGAAYLLYLGVQMIRDRSGLAVATGGSRFSYGRIVGSSTLVNVTNPKILVFYLTFLPQFTDQAAGDVGFQLAFLGALFALMGFLTDATIGLLSGRIAQRAVDGDTRWLRRVRGVGGAILCALAVAVVATPTT</sequence>
<evidence type="ECO:0000313" key="8">
    <source>
        <dbReference type="Proteomes" id="UP001195724"/>
    </source>
</evidence>
<evidence type="ECO:0000313" key="7">
    <source>
        <dbReference type="EMBL" id="MBM7814515.1"/>
    </source>
</evidence>
<evidence type="ECO:0000256" key="6">
    <source>
        <dbReference type="SAM" id="Phobius"/>
    </source>
</evidence>
<reference evidence="7 8" key="1">
    <citation type="submission" date="2021-01" db="EMBL/GenBank/DDBJ databases">
        <title>Sequencing the genomes of 1000 actinobacteria strains.</title>
        <authorList>
            <person name="Klenk H.-P."/>
        </authorList>
    </citation>
    <scope>NUCLEOTIDE SEQUENCE [LARGE SCALE GENOMIC DNA]</scope>
    <source>
        <strain evidence="7 8">DSM 44581</strain>
    </source>
</reference>
<keyword evidence="8" id="KW-1185">Reference proteome</keyword>
<evidence type="ECO:0000256" key="2">
    <source>
        <dbReference type="ARBA" id="ARBA00022475"/>
    </source>
</evidence>
<comment type="subcellular location">
    <subcellularLocation>
        <location evidence="1">Cell membrane</location>
        <topology evidence="1">Multi-pass membrane protein</topology>
    </subcellularLocation>
</comment>
<feature type="transmembrane region" description="Helical" evidence="6">
    <location>
        <begin position="192"/>
        <end position="210"/>
    </location>
</feature>
<comment type="caution">
    <text evidence="7">The sequence shown here is derived from an EMBL/GenBank/DDBJ whole genome shotgun (WGS) entry which is preliminary data.</text>
</comment>
<dbReference type="Proteomes" id="UP001195724">
    <property type="component" value="Unassembled WGS sequence"/>
</dbReference>
<organism evidence="7 8">
    <name type="scientific">Saccharothrix algeriensis</name>
    <dbReference type="NCBI Taxonomy" id="173560"/>
    <lineage>
        <taxon>Bacteria</taxon>
        <taxon>Bacillati</taxon>
        <taxon>Actinomycetota</taxon>
        <taxon>Actinomycetes</taxon>
        <taxon>Pseudonocardiales</taxon>
        <taxon>Pseudonocardiaceae</taxon>
        <taxon>Saccharothrix</taxon>
    </lineage>
</organism>
<feature type="transmembrane region" description="Helical" evidence="6">
    <location>
        <begin position="146"/>
        <end position="171"/>
    </location>
</feature>
<evidence type="ECO:0000256" key="3">
    <source>
        <dbReference type="ARBA" id="ARBA00022692"/>
    </source>
</evidence>
<gene>
    <name evidence="7" type="ORF">JOE68_005380</name>
</gene>
<feature type="transmembrane region" description="Helical" evidence="6">
    <location>
        <begin position="72"/>
        <end position="90"/>
    </location>
</feature>
<evidence type="ECO:0000256" key="4">
    <source>
        <dbReference type="ARBA" id="ARBA00022989"/>
    </source>
</evidence>
<dbReference type="PANTHER" id="PTHR30086:SF20">
    <property type="entry name" value="ARGININE EXPORTER PROTEIN ARGO-RELATED"/>
    <property type="match status" value="1"/>
</dbReference>
<dbReference type="PANTHER" id="PTHR30086">
    <property type="entry name" value="ARGININE EXPORTER PROTEIN ARGO"/>
    <property type="match status" value="1"/>
</dbReference>
<evidence type="ECO:0000256" key="5">
    <source>
        <dbReference type="ARBA" id="ARBA00023136"/>
    </source>
</evidence>
<dbReference type="EMBL" id="JAFBCL010000001">
    <property type="protein sequence ID" value="MBM7814515.1"/>
    <property type="molecule type" value="Genomic_DNA"/>
</dbReference>
<feature type="transmembrane region" description="Helical" evidence="6">
    <location>
        <begin position="42"/>
        <end position="66"/>
    </location>
</feature>
<accession>A0ABS2SF16</accession>
<keyword evidence="3 6" id="KW-0812">Transmembrane</keyword>
<evidence type="ECO:0000256" key="1">
    <source>
        <dbReference type="ARBA" id="ARBA00004651"/>
    </source>
</evidence>